<evidence type="ECO:0000313" key="2">
    <source>
        <dbReference type="EMBL" id="APO72773.1"/>
    </source>
</evidence>
<protein>
    <recommendedName>
        <fullName evidence="4">O-antigen ligase-related protein</fullName>
    </recommendedName>
</protein>
<organism evidence="2 3">
    <name type="scientific">Rhizobium gallicum</name>
    <dbReference type="NCBI Taxonomy" id="56730"/>
    <lineage>
        <taxon>Bacteria</taxon>
        <taxon>Pseudomonadati</taxon>
        <taxon>Pseudomonadota</taxon>
        <taxon>Alphaproteobacteria</taxon>
        <taxon>Hyphomicrobiales</taxon>
        <taxon>Rhizobiaceae</taxon>
        <taxon>Rhizobium/Agrobacterium group</taxon>
        <taxon>Rhizobium</taxon>
    </lineage>
</organism>
<evidence type="ECO:0000313" key="3">
    <source>
        <dbReference type="Proteomes" id="UP000184749"/>
    </source>
</evidence>
<dbReference type="Proteomes" id="UP000184749">
    <property type="component" value="Plasmid pRgalIE4872d"/>
</dbReference>
<feature type="transmembrane region" description="Helical" evidence="1">
    <location>
        <begin position="78"/>
        <end position="96"/>
    </location>
</feature>
<feature type="transmembrane region" description="Helical" evidence="1">
    <location>
        <begin position="228"/>
        <end position="259"/>
    </location>
</feature>
<keyword evidence="1" id="KW-0472">Membrane</keyword>
<reference evidence="2 3" key="1">
    <citation type="submission" date="2016-09" db="EMBL/GenBank/DDBJ databases">
        <title>The complete genome sequences of Rhizobium gallicum, symbiovars gallicum and phaseoli, symbionts associated to common bean (Phaseolus vulgaris).</title>
        <authorList>
            <person name="Bustos P."/>
            <person name="Santamaria R.I."/>
            <person name="Perez-Carrascal O.M."/>
            <person name="Juarez S."/>
            <person name="Lozano L."/>
            <person name="Martinez-Flores I."/>
            <person name="Martinez-Romero E."/>
            <person name="Cevallos M."/>
            <person name="Romero D."/>
            <person name="Davila G."/>
            <person name="Gonzalez V."/>
        </authorList>
    </citation>
    <scope>NUCLEOTIDE SEQUENCE [LARGE SCALE GENOMIC DNA]</scope>
    <source>
        <strain evidence="2 3">IE4872</strain>
        <plasmid evidence="3">prgalie4872d</plasmid>
    </source>
</reference>
<feature type="transmembrane region" description="Helical" evidence="1">
    <location>
        <begin position="49"/>
        <end position="66"/>
    </location>
</feature>
<keyword evidence="1" id="KW-0812">Transmembrane</keyword>
<name>A0A1L5NXZ0_9HYPH</name>
<dbReference type="AlphaFoldDB" id="A0A1L5NXZ0"/>
<feature type="transmembrane region" description="Helical" evidence="1">
    <location>
        <begin position="197"/>
        <end position="216"/>
    </location>
</feature>
<feature type="transmembrane region" description="Helical" evidence="1">
    <location>
        <begin position="327"/>
        <end position="346"/>
    </location>
</feature>
<feature type="transmembrane region" description="Helical" evidence="1">
    <location>
        <begin position="358"/>
        <end position="378"/>
    </location>
</feature>
<dbReference type="OrthoDB" id="7467679at2"/>
<dbReference type="RefSeq" id="WP_156886660.1">
    <property type="nucleotide sequence ID" value="NZ_CP017105.1"/>
</dbReference>
<gene>
    <name evidence="2" type="ORF">IE4872_PD02262</name>
</gene>
<feature type="transmembrane region" description="Helical" evidence="1">
    <location>
        <begin position="265"/>
        <end position="283"/>
    </location>
</feature>
<feature type="transmembrane region" description="Helical" evidence="1">
    <location>
        <begin position="126"/>
        <end position="144"/>
    </location>
</feature>
<dbReference type="EMBL" id="CP017105">
    <property type="protein sequence ID" value="APO72773.1"/>
    <property type="molecule type" value="Genomic_DNA"/>
</dbReference>
<accession>A0A1L5NXZ0</accession>
<sequence>MSGMPAADRKGTLARWDGDFLPLALLVFCTVMNFGLAIVNNLVTNIQEIHVVAVQLFVTLCAAALVVLRRPRLTADQVILFVMLVSCIVISTIYHGYTDVKILYDMSVIPLFVVLGSTIRRIPRWYMHMLFVIVLTTVTFETVMPDVYAKIVNPLSYYANTRSWVAAKIDDQADVSGFYLGAQRVGEGDATHRASGLFLEPLSLGYFACIAAIFYLNEYRFQVGRKILAVAGCSLLIILSDVRAALGVLFVIVVGAQVLARLPRLAGLALPFLVIAGGAVLHFSSVGDRHIADLAGRLSWTFEELREADLTTLLFGGFDQTHANDSAILYFAEVSGILGYVLLLYISAGVSSLKERPFITNAVLIYLASTSLFGHAYASIKTGALLGFVVGSQKHNQDTPNIKCLPRKAVDW</sequence>
<evidence type="ECO:0008006" key="4">
    <source>
        <dbReference type="Google" id="ProtNLM"/>
    </source>
</evidence>
<evidence type="ECO:0000256" key="1">
    <source>
        <dbReference type="SAM" id="Phobius"/>
    </source>
</evidence>
<keyword evidence="2" id="KW-0614">Plasmid</keyword>
<proteinExistence type="predicted"/>
<keyword evidence="1" id="KW-1133">Transmembrane helix</keyword>
<feature type="transmembrane region" description="Helical" evidence="1">
    <location>
        <begin position="20"/>
        <end position="43"/>
    </location>
</feature>
<geneLocation type="plasmid" evidence="3">
    <name>prgalie4872d</name>
</geneLocation>